<gene>
    <name evidence="2" type="ORF">RMAR0315_LOCUS7149</name>
</gene>
<organism evidence="2">
    <name type="scientific">Rhodosorus marinus</name>
    <dbReference type="NCBI Taxonomy" id="101924"/>
    <lineage>
        <taxon>Eukaryota</taxon>
        <taxon>Rhodophyta</taxon>
        <taxon>Stylonematophyceae</taxon>
        <taxon>Stylonematales</taxon>
        <taxon>Stylonemataceae</taxon>
        <taxon>Rhodosorus</taxon>
    </lineage>
</organism>
<keyword evidence="1" id="KW-0472">Membrane</keyword>
<dbReference type="GO" id="GO:0031966">
    <property type="term" value="C:mitochondrial membrane"/>
    <property type="evidence" value="ECO:0007669"/>
    <property type="project" value="TreeGrafter"/>
</dbReference>
<reference evidence="2" key="1">
    <citation type="submission" date="2021-01" db="EMBL/GenBank/DDBJ databases">
        <authorList>
            <person name="Corre E."/>
            <person name="Pelletier E."/>
            <person name="Niang G."/>
            <person name="Scheremetjew M."/>
            <person name="Finn R."/>
            <person name="Kale V."/>
            <person name="Holt S."/>
            <person name="Cochrane G."/>
            <person name="Meng A."/>
            <person name="Brown T."/>
            <person name="Cohen L."/>
        </authorList>
    </citation>
    <scope>NUCLEOTIDE SEQUENCE</scope>
    <source>
        <strain evidence="2">UTEX LB 2760</strain>
    </source>
</reference>
<keyword evidence="1" id="KW-0812">Transmembrane</keyword>
<evidence type="ECO:0000313" key="2">
    <source>
        <dbReference type="EMBL" id="CAD8397161.1"/>
    </source>
</evidence>
<dbReference type="InterPro" id="IPR045325">
    <property type="entry name" value="TMEM70/TMEM186/TMEM223"/>
</dbReference>
<dbReference type="Pfam" id="PF06979">
    <property type="entry name" value="TMEM70"/>
    <property type="match status" value="1"/>
</dbReference>
<proteinExistence type="predicted"/>
<dbReference type="AlphaFoldDB" id="A0A7S0G3E6"/>
<dbReference type="EMBL" id="HBEK01013062">
    <property type="protein sequence ID" value="CAD8397161.1"/>
    <property type="molecule type" value="Transcribed_RNA"/>
</dbReference>
<protein>
    <submittedName>
        <fullName evidence="2">Uncharacterized protein</fullName>
    </submittedName>
</protein>
<sequence length="210" mass="24274">MNLLLRAAYARRWLKSSALAYAKAAGAQRVNSYRRKRAELDLQRERDREPEREFLDDGREVLYEGPLMEKIKGVKTMSLVSCVATSMLGPYIMLTRDELSRQSDLQQITIGFLVFAIGAGTTGFLSWVCSPYISRLSLSPDKKVFIAEQTDFLLRQKVTAFRVGSQTPVDILRPMVNFEAEKRHYFLAKENMKHKMVREQFPWIVKEDDE</sequence>
<feature type="transmembrane region" description="Helical" evidence="1">
    <location>
        <begin position="76"/>
        <end position="93"/>
    </location>
</feature>
<evidence type="ECO:0000256" key="1">
    <source>
        <dbReference type="SAM" id="Phobius"/>
    </source>
</evidence>
<name>A0A7S0G3E6_9RHOD</name>
<feature type="transmembrane region" description="Helical" evidence="1">
    <location>
        <begin position="105"/>
        <end position="129"/>
    </location>
</feature>
<dbReference type="PANTHER" id="PTHR13281:SF0">
    <property type="entry name" value="TRANSMEMBRANE PROTEIN 70, MITOCHONDRIAL"/>
    <property type="match status" value="1"/>
</dbReference>
<accession>A0A7S0G3E6</accession>
<dbReference type="InterPro" id="IPR009724">
    <property type="entry name" value="TMEM70"/>
</dbReference>
<keyword evidence="1" id="KW-1133">Transmembrane helix</keyword>
<dbReference type="PANTHER" id="PTHR13281">
    <property type="entry name" value="TRANSMEMBRANE PROTEIN 70, MITOCHONDRIAL"/>
    <property type="match status" value="1"/>
</dbReference>
<dbReference type="GO" id="GO:0033615">
    <property type="term" value="P:mitochondrial proton-transporting ATP synthase complex assembly"/>
    <property type="evidence" value="ECO:0007669"/>
    <property type="project" value="TreeGrafter"/>
</dbReference>